<keyword evidence="6" id="KW-0769">Symport</keyword>
<feature type="transmembrane region" description="Helical" evidence="12">
    <location>
        <begin position="238"/>
        <end position="256"/>
    </location>
</feature>
<keyword evidence="9" id="KW-0406">Ion transport</keyword>
<feature type="transmembrane region" description="Helical" evidence="12">
    <location>
        <begin position="666"/>
        <end position="691"/>
    </location>
</feature>
<evidence type="ECO:0000256" key="1">
    <source>
        <dbReference type="ARBA" id="ARBA00004141"/>
    </source>
</evidence>
<keyword evidence="5 12" id="KW-0812">Transmembrane</keyword>
<name>A0A857JC70_9BURK</name>
<keyword evidence="9" id="KW-0915">Sodium</keyword>
<keyword evidence="9" id="KW-0739">Sodium transport</keyword>
<feature type="transmembrane region" description="Helical" evidence="12">
    <location>
        <begin position="213"/>
        <end position="232"/>
    </location>
</feature>
<dbReference type="PROSITE" id="PS50283">
    <property type="entry name" value="NA_SOLUT_SYMP_3"/>
    <property type="match status" value="1"/>
</dbReference>
<reference evidence="13 14" key="1">
    <citation type="submission" date="2020-01" db="EMBL/GenBank/DDBJ databases">
        <title>Genome sequencing of strain KACC 21265.</title>
        <authorList>
            <person name="Heo J."/>
            <person name="Kim S.-J."/>
            <person name="Kim J.-S."/>
            <person name="Hong S.-B."/>
            <person name="Kwon S.-W."/>
        </authorList>
    </citation>
    <scope>NUCLEOTIDE SEQUENCE [LARGE SCALE GENOMIC DNA]</scope>
    <source>
        <strain evidence="13 14">KACC 21265</strain>
    </source>
</reference>
<evidence type="ECO:0000256" key="6">
    <source>
        <dbReference type="ARBA" id="ARBA00022847"/>
    </source>
</evidence>
<dbReference type="InterPro" id="IPR018247">
    <property type="entry name" value="EF_Hand_1_Ca_BS"/>
</dbReference>
<feature type="transmembrane region" description="Helical" evidence="12">
    <location>
        <begin position="177"/>
        <end position="201"/>
    </location>
</feature>
<feature type="transmembrane region" description="Helical" evidence="12">
    <location>
        <begin position="573"/>
        <end position="591"/>
    </location>
</feature>
<feature type="transmembrane region" description="Helical" evidence="12">
    <location>
        <begin position="597"/>
        <end position="621"/>
    </location>
</feature>
<evidence type="ECO:0000313" key="14">
    <source>
        <dbReference type="Proteomes" id="UP000464787"/>
    </source>
</evidence>
<evidence type="ECO:0000256" key="8">
    <source>
        <dbReference type="ARBA" id="ARBA00023136"/>
    </source>
</evidence>
<comment type="subcellular location">
    <subcellularLocation>
        <location evidence="1">Membrane</location>
        <topology evidence="1">Multi-pass membrane protein</topology>
    </subcellularLocation>
</comment>
<dbReference type="InterPro" id="IPR038377">
    <property type="entry name" value="Na/Glc_symporter_sf"/>
</dbReference>
<gene>
    <name evidence="13" type="ORF">GT347_22780</name>
</gene>
<dbReference type="GO" id="GO:0005886">
    <property type="term" value="C:plasma membrane"/>
    <property type="evidence" value="ECO:0007669"/>
    <property type="project" value="TreeGrafter"/>
</dbReference>
<feature type="transmembrane region" description="Helical" evidence="12">
    <location>
        <begin position="56"/>
        <end position="75"/>
    </location>
</feature>
<sequence length="703" mass="74802">MPGRSKQAPGQGPVPETSGRAYLRGLHWILAAYVAGVLLFLGLLAAAEHAGLARQWIGPIFLFSTVMVYAAIGVWGRTSDPEEYYVAGRRIPPMYNGMASAADWMSAASFISLPGALYLQGFSGTPGQAGGLAYLLGWTGGFCLVAILIAPQLRALRLYTVPDYFQLRFGGRWPRRIAAGAAVLCSFTYVVAQIYGVGLIASRLTGVQFEIGIMLGLGGVLLCSFLGGMRAITWTQVSQYVVLLLAFLIPVSWLAWQQFGNPLAPLVYGTQMRKIAALEDQLRQDPAEQQVAGLYRERAQGWAERLRDVDAALARDREAAQEHIRAMRARHADVGEIVVASRALSQLPRDAQDARERWTKAQREDSERAHALGGLPSHATPYAGDPEGTPAEREAFELSRRNFLALMFCLMVGTAGLPHLLTRYYTVPSVAAARSSVAWSLVFIAVLYSGAPALAAMVKFEVMQHLAGSSFGSLPDWIAQWARVDPALVAIEDINGDGILQFGELRLGADVIMLAAPELAGLPYVVSGLVAAGGLAAALSTADGLLLTISNALVRDIALPEVRRPLTPEQRVILGKFALLAVAMLAAVAAAVRSAEILSLVSASFSLAGSAFVPVMLLGLFWRRASPAGAVAGMLAGLGVTVYYMLDHSSSLRGLLGLAAQAPLWWGIQPVSAGVFGVPAGLAAAVLVSLLRPARRPGDAPIS</sequence>
<evidence type="ECO:0000256" key="5">
    <source>
        <dbReference type="ARBA" id="ARBA00022692"/>
    </source>
</evidence>
<evidence type="ECO:0000256" key="11">
    <source>
        <dbReference type="SAM" id="MobiDB-lite"/>
    </source>
</evidence>
<dbReference type="GO" id="GO:0046942">
    <property type="term" value="P:carboxylic acid transport"/>
    <property type="evidence" value="ECO:0007669"/>
    <property type="project" value="UniProtKB-ARBA"/>
</dbReference>
<evidence type="ECO:0000256" key="7">
    <source>
        <dbReference type="ARBA" id="ARBA00022989"/>
    </source>
</evidence>
<evidence type="ECO:0000256" key="2">
    <source>
        <dbReference type="ARBA" id="ARBA00006434"/>
    </source>
</evidence>
<dbReference type="EMBL" id="CP047650">
    <property type="protein sequence ID" value="QHJ00553.1"/>
    <property type="molecule type" value="Genomic_DNA"/>
</dbReference>
<feature type="transmembrane region" description="Helical" evidence="12">
    <location>
        <begin position="403"/>
        <end position="425"/>
    </location>
</feature>
<feature type="compositionally biased region" description="Basic and acidic residues" evidence="11">
    <location>
        <begin position="350"/>
        <end position="370"/>
    </location>
</feature>
<dbReference type="InterPro" id="IPR001734">
    <property type="entry name" value="Na/solute_symporter"/>
</dbReference>
<dbReference type="PROSITE" id="PS00018">
    <property type="entry name" value="EF_HAND_1"/>
    <property type="match status" value="1"/>
</dbReference>
<keyword evidence="3" id="KW-0813">Transport</keyword>
<dbReference type="AlphaFoldDB" id="A0A857JC70"/>
<dbReference type="GO" id="GO:0015293">
    <property type="term" value="F:symporter activity"/>
    <property type="evidence" value="ECO:0007669"/>
    <property type="project" value="UniProtKB-KW"/>
</dbReference>
<comment type="similarity">
    <text evidence="2 10">Belongs to the sodium:solute symporter (SSF) (TC 2.A.21) family.</text>
</comment>
<dbReference type="GO" id="GO:0006814">
    <property type="term" value="P:sodium ion transport"/>
    <property type="evidence" value="ECO:0007669"/>
    <property type="project" value="UniProtKB-KW"/>
</dbReference>
<protein>
    <submittedName>
        <fullName evidence="13">Cation acetate symporter</fullName>
    </submittedName>
</protein>
<accession>A0A857JC70</accession>
<evidence type="ECO:0000256" key="3">
    <source>
        <dbReference type="ARBA" id="ARBA00022448"/>
    </source>
</evidence>
<feature type="transmembrane region" description="Helical" evidence="12">
    <location>
        <begin position="437"/>
        <end position="458"/>
    </location>
</feature>
<dbReference type="KEGG" id="xyk:GT347_22780"/>
<dbReference type="PANTHER" id="PTHR48086">
    <property type="entry name" value="SODIUM/PROLINE SYMPORTER-RELATED"/>
    <property type="match status" value="1"/>
</dbReference>
<keyword evidence="4" id="KW-1003">Cell membrane</keyword>
<organism evidence="13 14">
    <name type="scientific">Xylophilus rhododendri</name>
    <dbReference type="NCBI Taxonomy" id="2697032"/>
    <lineage>
        <taxon>Bacteria</taxon>
        <taxon>Pseudomonadati</taxon>
        <taxon>Pseudomonadota</taxon>
        <taxon>Betaproteobacteria</taxon>
        <taxon>Burkholderiales</taxon>
        <taxon>Xylophilus</taxon>
    </lineage>
</organism>
<dbReference type="Proteomes" id="UP000464787">
    <property type="component" value="Chromosome"/>
</dbReference>
<dbReference type="Gene3D" id="1.20.1730.10">
    <property type="entry name" value="Sodium/glucose cotransporter"/>
    <property type="match status" value="2"/>
</dbReference>
<evidence type="ECO:0000256" key="12">
    <source>
        <dbReference type="SAM" id="Phobius"/>
    </source>
</evidence>
<evidence type="ECO:0000256" key="10">
    <source>
        <dbReference type="RuleBase" id="RU362091"/>
    </source>
</evidence>
<evidence type="ECO:0000256" key="4">
    <source>
        <dbReference type="ARBA" id="ARBA00022475"/>
    </source>
</evidence>
<dbReference type="RefSeq" id="WP_160554363.1">
    <property type="nucleotide sequence ID" value="NZ_CP047650.1"/>
</dbReference>
<feature type="transmembrane region" description="Helical" evidence="12">
    <location>
        <begin position="25"/>
        <end position="44"/>
    </location>
</feature>
<dbReference type="InterPro" id="IPR019899">
    <property type="entry name" value="Na/solute_symporter_VC_2705"/>
</dbReference>
<feature type="transmembrane region" description="Helical" evidence="12">
    <location>
        <begin position="131"/>
        <end position="150"/>
    </location>
</feature>
<keyword evidence="8 12" id="KW-0472">Membrane</keyword>
<dbReference type="InterPro" id="IPR018212">
    <property type="entry name" value="Na/solute_symporter_CS"/>
</dbReference>
<feature type="transmembrane region" description="Helical" evidence="12">
    <location>
        <begin position="95"/>
        <end position="119"/>
    </location>
</feature>
<proteinExistence type="inferred from homology"/>
<feature type="region of interest" description="Disordered" evidence="11">
    <location>
        <begin position="348"/>
        <end position="388"/>
    </location>
</feature>
<feature type="transmembrane region" description="Helical" evidence="12">
    <location>
        <begin position="628"/>
        <end position="646"/>
    </location>
</feature>
<dbReference type="InterPro" id="IPR050277">
    <property type="entry name" value="Sodium:Solute_Symporter"/>
</dbReference>
<dbReference type="NCBIfam" id="TIGR03648">
    <property type="entry name" value="Na_symport_lg"/>
    <property type="match status" value="1"/>
</dbReference>
<dbReference type="CDD" id="cd11480">
    <property type="entry name" value="SLC5sbd_u4"/>
    <property type="match status" value="1"/>
</dbReference>
<evidence type="ECO:0000313" key="13">
    <source>
        <dbReference type="EMBL" id="QHJ00553.1"/>
    </source>
</evidence>
<dbReference type="PANTHER" id="PTHR48086:SF5">
    <property type="entry name" value="NA(+):SOLUTE SYMPORTER (SSF FAMILY)"/>
    <property type="match status" value="1"/>
</dbReference>
<keyword evidence="7 12" id="KW-1133">Transmembrane helix</keyword>
<evidence type="ECO:0000256" key="9">
    <source>
        <dbReference type="ARBA" id="ARBA00023201"/>
    </source>
</evidence>
<keyword evidence="14" id="KW-1185">Reference proteome</keyword>
<dbReference type="Pfam" id="PF00474">
    <property type="entry name" value="SSF"/>
    <property type="match status" value="2"/>
</dbReference>
<dbReference type="PROSITE" id="PS00457">
    <property type="entry name" value="NA_SOLUT_SYMP_2"/>
    <property type="match status" value="1"/>
</dbReference>